<dbReference type="PROSITE" id="PS50113">
    <property type="entry name" value="PAC"/>
    <property type="match status" value="1"/>
</dbReference>
<dbReference type="Pfam" id="PF00571">
    <property type="entry name" value="CBS"/>
    <property type="match status" value="4"/>
</dbReference>
<dbReference type="InterPro" id="IPR001610">
    <property type="entry name" value="PAC"/>
</dbReference>
<proteinExistence type="predicted"/>
<name>A0ABP3GX61_9ALTE</name>
<dbReference type="InterPro" id="IPR035919">
    <property type="entry name" value="EAL_sf"/>
</dbReference>
<dbReference type="SMART" id="SM00267">
    <property type="entry name" value="GGDEF"/>
    <property type="match status" value="1"/>
</dbReference>
<evidence type="ECO:0000313" key="7">
    <source>
        <dbReference type="EMBL" id="GAA0355632.1"/>
    </source>
</evidence>
<reference evidence="8" key="1">
    <citation type="journal article" date="2019" name="Int. J. Syst. Evol. Microbiol.">
        <title>The Global Catalogue of Microorganisms (GCM) 10K type strain sequencing project: providing services to taxonomists for standard genome sequencing and annotation.</title>
        <authorList>
            <consortium name="The Broad Institute Genomics Platform"/>
            <consortium name="The Broad Institute Genome Sequencing Center for Infectious Disease"/>
            <person name="Wu L."/>
            <person name="Ma J."/>
        </authorList>
    </citation>
    <scope>NUCLEOTIDE SEQUENCE [LARGE SCALE GENOMIC DNA]</scope>
    <source>
        <strain evidence="8">JCM 13378</strain>
    </source>
</reference>
<dbReference type="InterPro" id="IPR000644">
    <property type="entry name" value="CBS_dom"/>
</dbReference>
<organism evidence="7 8">
    <name type="scientific">Bowmanella denitrificans</name>
    <dbReference type="NCBI Taxonomy" id="366582"/>
    <lineage>
        <taxon>Bacteria</taxon>
        <taxon>Pseudomonadati</taxon>
        <taxon>Pseudomonadota</taxon>
        <taxon>Gammaproteobacteria</taxon>
        <taxon>Alteromonadales</taxon>
        <taxon>Alteromonadaceae</taxon>
        <taxon>Bowmanella</taxon>
    </lineage>
</organism>
<dbReference type="NCBIfam" id="TIGR00229">
    <property type="entry name" value="sensory_box"/>
    <property type="match status" value="1"/>
</dbReference>
<dbReference type="PROSITE" id="PS50883">
    <property type="entry name" value="EAL"/>
    <property type="match status" value="1"/>
</dbReference>
<evidence type="ECO:0000256" key="1">
    <source>
        <dbReference type="PROSITE-ProRule" id="PRU00703"/>
    </source>
</evidence>
<feature type="domain" description="EAL" evidence="4">
    <location>
        <begin position="587"/>
        <end position="839"/>
    </location>
</feature>
<dbReference type="SMART" id="SM00091">
    <property type="entry name" value="PAS"/>
    <property type="match status" value="1"/>
</dbReference>
<dbReference type="InterPro" id="IPR052155">
    <property type="entry name" value="Biofilm_reg_signaling"/>
</dbReference>
<dbReference type="PANTHER" id="PTHR44757">
    <property type="entry name" value="DIGUANYLATE CYCLASE DGCP"/>
    <property type="match status" value="1"/>
</dbReference>
<gene>
    <name evidence="7" type="ORF">GCM10009092_19860</name>
</gene>
<dbReference type="InterPro" id="IPR000700">
    <property type="entry name" value="PAS-assoc_C"/>
</dbReference>
<feature type="domain" description="PAS" evidence="2">
    <location>
        <begin position="288"/>
        <end position="345"/>
    </location>
</feature>
<dbReference type="PANTHER" id="PTHR44757:SF2">
    <property type="entry name" value="BIOFILM ARCHITECTURE MAINTENANCE PROTEIN MBAA"/>
    <property type="match status" value="1"/>
</dbReference>
<dbReference type="EMBL" id="BAAAEI010000010">
    <property type="protein sequence ID" value="GAA0355632.1"/>
    <property type="molecule type" value="Genomic_DNA"/>
</dbReference>
<dbReference type="SUPFAM" id="SSF54631">
    <property type="entry name" value="CBS-domain pair"/>
    <property type="match status" value="2"/>
</dbReference>
<evidence type="ECO:0008006" key="9">
    <source>
        <dbReference type="Google" id="ProtNLM"/>
    </source>
</evidence>
<evidence type="ECO:0000313" key="8">
    <source>
        <dbReference type="Proteomes" id="UP001501757"/>
    </source>
</evidence>
<accession>A0ABP3GX61</accession>
<evidence type="ECO:0000259" key="4">
    <source>
        <dbReference type="PROSITE" id="PS50883"/>
    </source>
</evidence>
<feature type="domain" description="CBS" evidence="6">
    <location>
        <begin position="86"/>
        <end position="144"/>
    </location>
</feature>
<dbReference type="RefSeq" id="WP_343844613.1">
    <property type="nucleotide sequence ID" value="NZ_BAAAEI010000010.1"/>
</dbReference>
<dbReference type="CDD" id="cd01948">
    <property type="entry name" value="EAL"/>
    <property type="match status" value="1"/>
</dbReference>
<dbReference type="InterPro" id="IPR029787">
    <property type="entry name" value="Nucleotide_cyclase"/>
</dbReference>
<dbReference type="InterPro" id="IPR035965">
    <property type="entry name" value="PAS-like_dom_sf"/>
</dbReference>
<dbReference type="InterPro" id="IPR000160">
    <property type="entry name" value="GGDEF_dom"/>
</dbReference>
<dbReference type="Proteomes" id="UP001501757">
    <property type="component" value="Unassembled WGS sequence"/>
</dbReference>
<dbReference type="InterPro" id="IPR001633">
    <property type="entry name" value="EAL_dom"/>
</dbReference>
<dbReference type="CDD" id="cd01949">
    <property type="entry name" value="GGDEF"/>
    <property type="match status" value="1"/>
</dbReference>
<protein>
    <recommendedName>
        <fullName evidence="9">Histidine kinase</fullName>
    </recommendedName>
</protein>
<dbReference type="SUPFAM" id="SSF55073">
    <property type="entry name" value="Nucleotide cyclase"/>
    <property type="match status" value="1"/>
</dbReference>
<dbReference type="Gene3D" id="3.30.450.20">
    <property type="entry name" value="PAS domain"/>
    <property type="match status" value="1"/>
</dbReference>
<evidence type="ECO:0000259" key="3">
    <source>
        <dbReference type="PROSITE" id="PS50113"/>
    </source>
</evidence>
<dbReference type="Pfam" id="PF00990">
    <property type="entry name" value="GGDEF"/>
    <property type="match status" value="1"/>
</dbReference>
<dbReference type="SUPFAM" id="SSF55785">
    <property type="entry name" value="PYP-like sensor domain (PAS domain)"/>
    <property type="match status" value="1"/>
</dbReference>
<dbReference type="PROSITE" id="PS50887">
    <property type="entry name" value="GGDEF"/>
    <property type="match status" value="1"/>
</dbReference>
<dbReference type="Gene3D" id="3.20.20.450">
    <property type="entry name" value="EAL domain"/>
    <property type="match status" value="1"/>
</dbReference>
<dbReference type="InterPro" id="IPR043128">
    <property type="entry name" value="Rev_trsase/Diguanyl_cyclase"/>
</dbReference>
<dbReference type="PROSITE" id="PS50112">
    <property type="entry name" value="PAS"/>
    <property type="match status" value="1"/>
</dbReference>
<dbReference type="SMART" id="SM00052">
    <property type="entry name" value="EAL"/>
    <property type="match status" value="1"/>
</dbReference>
<evidence type="ECO:0000259" key="6">
    <source>
        <dbReference type="PROSITE" id="PS51371"/>
    </source>
</evidence>
<feature type="domain" description="GGDEF" evidence="5">
    <location>
        <begin position="445"/>
        <end position="578"/>
    </location>
</feature>
<dbReference type="InterPro" id="IPR000014">
    <property type="entry name" value="PAS"/>
</dbReference>
<dbReference type="Pfam" id="PF00563">
    <property type="entry name" value="EAL"/>
    <property type="match status" value="1"/>
</dbReference>
<dbReference type="Pfam" id="PF13426">
    <property type="entry name" value="PAS_9"/>
    <property type="match status" value="1"/>
</dbReference>
<keyword evidence="8" id="KW-1185">Reference proteome</keyword>
<feature type="domain" description="CBS" evidence="6">
    <location>
        <begin position="213"/>
        <end position="271"/>
    </location>
</feature>
<feature type="domain" description="CBS" evidence="6">
    <location>
        <begin position="22"/>
        <end position="80"/>
    </location>
</feature>
<comment type="caution">
    <text evidence="7">The sequence shown here is derived from an EMBL/GenBank/DDBJ whole genome shotgun (WGS) entry which is preliminary data.</text>
</comment>
<dbReference type="Gene3D" id="3.30.70.270">
    <property type="match status" value="1"/>
</dbReference>
<dbReference type="SMART" id="SM00116">
    <property type="entry name" value="CBS"/>
    <property type="match status" value="4"/>
</dbReference>
<evidence type="ECO:0000259" key="5">
    <source>
        <dbReference type="PROSITE" id="PS50887"/>
    </source>
</evidence>
<dbReference type="CDD" id="cd00130">
    <property type="entry name" value="PAS"/>
    <property type="match status" value="1"/>
</dbReference>
<sequence>MQDVLGPLLNLGQTEPTVGELASRNIISCPPHTPICDVARLMQTHSVSCVLVMEEERIVGIWTESDAKVIDFQSPGIYQTPVAELMSCPVIQVNCDMMLNDAASLMLQKRIRRLLVLDKLQRPLGILTQTDIVRQQRIEFYLSLRDVGSSLNRPPLILNAALPLADGVAAMRQQGLDAAIVMFADGPAGIVSERDLIHIIADGKTGLNLGNVAAKPLLTVSKSCTLLQAVELLKKQNFRHLAVCDELEQLCGLLSFSDILLNVEHTYVEQLKQALRARDAALRTSTDYLRLAQKVIDASLDGIMITNVDGVIESVNPSFSILTGYSAEEAVGQKPDLLSSGLHDERFYQEMWETLLSQGLWQGEIWNKRKNGEIYPQWLSITAIRGEQGEICQFAGIFSDISERKRQEKQIHQLAYIDELTGLANRRLFMDRLHLGIANAHRHHHKMAVLFLDLDLFKRINDTLGHQAGDQALKEVARRLTSTVREGESVARIGGDEFTILIPEVDQAGSLECLAKRLIEQFDLPFRIKGQDFFLTTSIGISLYPKDGQGSEQLIKHADLAMYQAKSAGRNQYCFYQASAGQQTADELRLEQGLRHALQNQVLKVFYQPKVELLSGRLIGLEALVRWRDAELGQVSPKDFIPLAEKLGLIGTLSEQVLQTVSQDIQQGSLPQVPVSINISALQLAAPDFSHKLLATLRQYAVSPQSIELELTESCLIPEQADATLNLLTKLRSLGFRLSIDDFGTGYSSLSYLRRLPINALKIDRSFIRELPHNNEDNQITLAIIAMAKALKLEVIAEGIETPAQRAFLLQAGCHTGQGFLYSEALAPDKLNDWLPDLVNISLQKPL</sequence>
<evidence type="ECO:0000259" key="2">
    <source>
        <dbReference type="PROSITE" id="PS50112"/>
    </source>
</evidence>
<dbReference type="Gene3D" id="3.10.580.10">
    <property type="entry name" value="CBS-domain"/>
    <property type="match status" value="2"/>
</dbReference>
<keyword evidence="1" id="KW-0129">CBS domain</keyword>
<dbReference type="PROSITE" id="PS51371">
    <property type="entry name" value="CBS"/>
    <property type="match status" value="4"/>
</dbReference>
<feature type="domain" description="CBS" evidence="6">
    <location>
        <begin position="151"/>
        <end position="207"/>
    </location>
</feature>
<dbReference type="SMART" id="SM00086">
    <property type="entry name" value="PAC"/>
    <property type="match status" value="1"/>
</dbReference>
<dbReference type="NCBIfam" id="TIGR00254">
    <property type="entry name" value="GGDEF"/>
    <property type="match status" value="1"/>
</dbReference>
<dbReference type="InterPro" id="IPR046342">
    <property type="entry name" value="CBS_dom_sf"/>
</dbReference>
<dbReference type="SUPFAM" id="SSF141868">
    <property type="entry name" value="EAL domain-like"/>
    <property type="match status" value="1"/>
</dbReference>
<feature type="domain" description="PAC" evidence="3">
    <location>
        <begin position="361"/>
        <end position="413"/>
    </location>
</feature>